<dbReference type="AlphaFoldDB" id="A0A8X7VPJ5"/>
<reference evidence="3 4" key="1">
    <citation type="submission" date="2020-02" db="EMBL/GenBank/DDBJ databases">
        <authorList>
            <person name="Ma Q."/>
            <person name="Huang Y."/>
            <person name="Song X."/>
            <person name="Pei D."/>
        </authorList>
    </citation>
    <scope>NUCLEOTIDE SEQUENCE [LARGE SCALE GENOMIC DNA]</scope>
    <source>
        <strain evidence="3">Sxm20200214</strain>
        <tissue evidence="3">Leaf</tissue>
    </source>
</reference>
<dbReference type="Proteomes" id="UP000886595">
    <property type="component" value="Unassembled WGS sequence"/>
</dbReference>
<accession>A0A8X7VPJ5</accession>
<organism evidence="3 4">
    <name type="scientific">Brassica carinata</name>
    <name type="common">Ethiopian mustard</name>
    <name type="synonym">Abyssinian cabbage</name>
    <dbReference type="NCBI Taxonomy" id="52824"/>
    <lineage>
        <taxon>Eukaryota</taxon>
        <taxon>Viridiplantae</taxon>
        <taxon>Streptophyta</taxon>
        <taxon>Embryophyta</taxon>
        <taxon>Tracheophyta</taxon>
        <taxon>Spermatophyta</taxon>
        <taxon>Magnoliopsida</taxon>
        <taxon>eudicotyledons</taxon>
        <taxon>Gunneridae</taxon>
        <taxon>Pentapetalae</taxon>
        <taxon>rosids</taxon>
        <taxon>malvids</taxon>
        <taxon>Brassicales</taxon>
        <taxon>Brassicaceae</taxon>
        <taxon>Brassiceae</taxon>
        <taxon>Brassica</taxon>
    </lineage>
</organism>
<evidence type="ECO:0000256" key="1">
    <source>
        <dbReference type="SAM" id="MobiDB-lite"/>
    </source>
</evidence>
<keyword evidence="4" id="KW-1185">Reference proteome</keyword>
<comment type="caution">
    <text evidence="3">The sequence shown here is derived from an EMBL/GenBank/DDBJ whole genome shotgun (WGS) entry which is preliminary data.</text>
</comment>
<protein>
    <submittedName>
        <fullName evidence="3">Uncharacterized protein</fullName>
    </submittedName>
</protein>
<feature type="region of interest" description="Disordered" evidence="1">
    <location>
        <begin position="142"/>
        <end position="181"/>
    </location>
</feature>
<dbReference type="EMBL" id="JAAMPC010000004">
    <property type="protein sequence ID" value="KAG2315678.1"/>
    <property type="molecule type" value="Genomic_DNA"/>
</dbReference>
<keyword evidence="2" id="KW-0812">Transmembrane</keyword>
<sequence length="235" mass="26037">MVDKSTPKGSRSEIAAGSRSRSTETLPPADAQRFPGFEAGETTNDDVESPFDTARFDNDTSVLEMLKTDILLIGSAFLWLIALLTISFAITPEERYFCWARLKTPSYFSLETVEWKRLELKTFWRRHLLRLRWTAHGADQCGEENHVPNPLHGPEEESGGDNHVRLPPTSSGLKPRLTSGKRRKAVASASVVKLIRIKLEAGGGGKDMQLRAGLKNVSAKGRCSNFGPSTRRVIS</sequence>
<gene>
    <name evidence="3" type="ORF">Bca52824_018800</name>
</gene>
<feature type="transmembrane region" description="Helical" evidence="2">
    <location>
        <begin position="70"/>
        <end position="91"/>
    </location>
</feature>
<evidence type="ECO:0000256" key="2">
    <source>
        <dbReference type="SAM" id="Phobius"/>
    </source>
</evidence>
<name>A0A8X7VPJ5_BRACI</name>
<keyword evidence="2" id="KW-0472">Membrane</keyword>
<evidence type="ECO:0000313" key="3">
    <source>
        <dbReference type="EMBL" id="KAG2315678.1"/>
    </source>
</evidence>
<feature type="region of interest" description="Disordered" evidence="1">
    <location>
        <begin position="1"/>
        <end position="51"/>
    </location>
</feature>
<proteinExistence type="predicted"/>
<evidence type="ECO:0000313" key="4">
    <source>
        <dbReference type="Proteomes" id="UP000886595"/>
    </source>
</evidence>
<keyword evidence="2" id="KW-1133">Transmembrane helix</keyword>